<evidence type="ECO:0000313" key="2">
    <source>
        <dbReference type="EMBL" id="KAK2605496.1"/>
    </source>
</evidence>
<reference evidence="2" key="1">
    <citation type="submission" date="2023-06" db="EMBL/GenBank/DDBJ databases">
        <authorList>
            <person name="Noh H."/>
        </authorList>
    </citation>
    <scope>NUCLEOTIDE SEQUENCE</scope>
    <source>
        <strain evidence="2">DUCC20226</strain>
    </source>
</reference>
<organism evidence="2 3">
    <name type="scientific">Phomopsis amygdali</name>
    <name type="common">Fusicoccum amygdali</name>
    <dbReference type="NCBI Taxonomy" id="1214568"/>
    <lineage>
        <taxon>Eukaryota</taxon>
        <taxon>Fungi</taxon>
        <taxon>Dikarya</taxon>
        <taxon>Ascomycota</taxon>
        <taxon>Pezizomycotina</taxon>
        <taxon>Sordariomycetes</taxon>
        <taxon>Sordariomycetidae</taxon>
        <taxon>Diaporthales</taxon>
        <taxon>Diaporthaceae</taxon>
        <taxon>Diaporthe</taxon>
    </lineage>
</organism>
<gene>
    <name evidence="2" type="ORF">N8I77_008329</name>
</gene>
<keyword evidence="3" id="KW-1185">Reference proteome</keyword>
<accession>A0AAD9W2G5</accession>
<dbReference type="EMBL" id="JAUJFL010000004">
    <property type="protein sequence ID" value="KAK2605496.1"/>
    <property type="molecule type" value="Genomic_DNA"/>
</dbReference>
<feature type="region of interest" description="Disordered" evidence="1">
    <location>
        <begin position="183"/>
        <end position="267"/>
    </location>
</feature>
<feature type="compositionally biased region" description="Basic and acidic residues" evidence="1">
    <location>
        <begin position="201"/>
        <end position="212"/>
    </location>
</feature>
<sequence>MPDSSNLPTQRPVDPASSADLSTKSTEAKITSYMWYIHVLVRVNTEDRLRGNLAPLLGQETITTTATAASPPYSPSLDLGGITSGGGGGSALGHEGDGSRAANKMDDLTDYLILRYFSRVILEELVDTAPVKEHTDGYAQVLSGIPTHFREEFCRRLYSLLFSKRIVEWPSGIDVPEPAPEIAASATASAGTDPEAAPGDNKSDTSRVRIKEEEQEEEGSDGIEPWPTTEDENMSDDDRYHVEDERRSSPGYQSRYRSASPWPDTPSLGYSPELARAAYFGTASSPLPMNYFSNWRLSRNGYGPARGAYAYAGAGAGRGEGLLPPSRDAHQHHQQPVPPHTTPQDRPVSLVDSGRGQRQSHSQQQQQVSHTGSYCPCCVREAWWDGEGAQR</sequence>
<dbReference type="AlphaFoldDB" id="A0AAD9W2G5"/>
<proteinExistence type="predicted"/>
<feature type="compositionally biased region" description="Basic and acidic residues" evidence="1">
    <location>
        <begin position="236"/>
        <end position="248"/>
    </location>
</feature>
<protein>
    <submittedName>
        <fullName evidence="2">Uncharacterized protein</fullName>
    </submittedName>
</protein>
<evidence type="ECO:0000313" key="3">
    <source>
        <dbReference type="Proteomes" id="UP001265746"/>
    </source>
</evidence>
<feature type="region of interest" description="Disordered" evidence="1">
    <location>
        <begin position="319"/>
        <end position="372"/>
    </location>
</feature>
<feature type="compositionally biased region" description="Low complexity" evidence="1">
    <location>
        <begin position="353"/>
        <end position="370"/>
    </location>
</feature>
<comment type="caution">
    <text evidence="2">The sequence shown here is derived from an EMBL/GenBank/DDBJ whole genome shotgun (WGS) entry which is preliminary data.</text>
</comment>
<dbReference type="Proteomes" id="UP001265746">
    <property type="component" value="Unassembled WGS sequence"/>
</dbReference>
<name>A0AAD9W2G5_PHOAM</name>
<evidence type="ECO:0000256" key="1">
    <source>
        <dbReference type="SAM" id="MobiDB-lite"/>
    </source>
</evidence>
<feature type="region of interest" description="Disordered" evidence="1">
    <location>
        <begin position="1"/>
        <end position="22"/>
    </location>
</feature>